<reference evidence="1 2" key="1">
    <citation type="submission" date="2024-09" db="EMBL/GenBank/DDBJ databases">
        <authorList>
            <person name="Sun Q."/>
            <person name="Mori K."/>
        </authorList>
    </citation>
    <scope>NUCLEOTIDE SEQUENCE [LARGE SCALE GENOMIC DNA]</scope>
    <source>
        <strain evidence="1 2">TBRC 1851</strain>
    </source>
</reference>
<dbReference type="EMBL" id="JBHMQT010000058">
    <property type="protein sequence ID" value="MFC0865720.1"/>
    <property type="molecule type" value="Genomic_DNA"/>
</dbReference>
<protein>
    <submittedName>
        <fullName evidence="1">Uncharacterized protein</fullName>
    </submittedName>
</protein>
<accession>A0ABV6UC64</accession>
<evidence type="ECO:0000313" key="2">
    <source>
        <dbReference type="Proteomes" id="UP001589870"/>
    </source>
</evidence>
<name>A0ABV6UC64_9ACTN</name>
<comment type="caution">
    <text evidence="1">The sequence shown here is derived from an EMBL/GenBank/DDBJ whole genome shotgun (WGS) entry which is preliminary data.</text>
</comment>
<evidence type="ECO:0000313" key="1">
    <source>
        <dbReference type="EMBL" id="MFC0865720.1"/>
    </source>
</evidence>
<dbReference type="RefSeq" id="WP_394303734.1">
    <property type="nucleotide sequence ID" value="NZ_JBHMQT010000058.1"/>
</dbReference>
<dbReference type="Proteomes" id="UP001589870">
    <property type="component" value="Unassembled WGS sequence"/>
</dbReference>
<gene>
    <name evidence="1" type="ORF">ACFHYQ_25820</name>
</gene>
<sequence length="40" mass="4272">MIKRARHNSYRVKKPGDVGVCHGGPATVNLANLPELALTS</sequence>
<keyword evidence="2" id="KW-1185">Reference proteome</keyword>
<proteinExistence type="predicted"/>
<organism evidence="1 2">
    <name type="scientific">Sphaerimonospora cavernae</name>
    <dbReference type="NCBI Taxonomy" id="1740611"/>
    <lineage>
        <taxon>Bacteria</taxon>
        <taxon>Bacillati</taxon>
        <taxon>Actinomycetota</taxon>
        <taxon>Actinomycetes</taxon>
        <taxon>Streptosporangiales</taxon>
        <taxon>Streptosporangiaceae</taxon>
        <taxon>Sphaerimonospora</taxon>
    </lineage>
</organism>